<feature type="domain" description="Ketoreductase" evidence="4">
    <location>
        <begin position="64"/>
        <end position="264"/>
    </location>
</feature>
<evidence type="ECO:0000256" key="3">
    <source>
        <dbReference type="SAM" id="SignalP"/>
    </source>
</evidence>
<feature type="compositionally biased region" description="Low complexity" evidence="2">
    <location>
        <begin position="318"/>
        <end position="347"/>
    </location>
</feature>
<feature type="region of interest" description="Disordered" evidence="2">
    <location>
        <begin position="280"/>
        <end position="354"/>
    </location>
</feature>
<dbReference type="EMBL" id="JANBPT010000495">
    <property type="protein sequence ID" value="KAJ1918739.1"/>
    <property type="molecule type" value="Genomic_DNA"/>
</dbReference>
<evidence type="ECO:0000256" key="1">
    <source>
        <dbReference type="RuleBase" id="RU000363"/>
    </source>
</evidence>
<comment type="caution">
    <text evidence="5">The sequence shown here is derived from an EMBL/GenBank/DDBJ whole genome shotgun (WGS) entry which is preliminary data.</text>
</comment>
<proteinExistence type="inferred from homology"/>
<dbReference type="InterPro" id="IPR036291">
    <property type="entry name" value="NAD(P)-bd_dom_sf"/>
</dbReference>
<dbReference type="SUPFAM" id="SSF51735">
    <property type="entry name" value="NAD(P)-binding Rossmann-fold domains"/>
    <property type="match status" value="1"/>
</dbReference>
<reference evidence="5" key="1">
    <citation type="submission" date="2022-07" db="EMBL/GenBank/DDBJ databases">
        <title>Phylogenomic reconstructions and comparative analyses of Kickxellomycotina fungi.</title>
        <authorList>
            <person name="Reynolds N.K."/>
            <person name="Stajich J.E."/>
            <person name="Barry K."/>
            <person name="Grigoriev I.V."/>
            <person name="Crous P."/>
            <person name="Smith M.E."/>
        </authorList>
    </citation>
    <scope>NUCLEOTIDE SEQUENCE</scope>
    <source>
        <strain evidence="5">RSA 861</strain>
    </source>
</reference>
<dbReference type="OrthoDB" id="2102561at2759"/>
<evidence type="ECO:0000313" key="5">
    <source>
        <dbReference type="EMBL" id="KAJ1918739.1"/>
    </source>
</evidence>
<dbReference type="InterPro" id="IPR002347">
    <property type="entry name" value="SDR_fam"/>
</dbReference>
<keyword evidence="6" id="KW-1185">Reference proteome</keyword>
<evidence type="ECO:0000313" key="6">
    <source>
        <dbReference type="Proteomes" id="UP001150569"/>
    </source>
</evidence>
<dbReference type="PANTHER" id="PTHR43313">
    <property type="entry name" value="SHORT-CHAIN DEHYDROGENASE/REDUCTASE FAMILY 9C"/>
    <property type="match status" value="1"/>
</dbReference>
<dbReference type="Pfam" id="PF00106">
    <property type="entry name" value="adh_short"/>
    <property type="match status" value="1"/>
</dbReference>
<gene>
    <name evidence="5" type="ORF">IWQ60_007426</name>
</gene>
<dbReference type="GO" id="GO:0008202">
    <property type="term" value="P:steroid metabolic process"/>
    <property type="evidence" value="ECO:0007669"/>
    <property type="project" value="TreeGrafter"/>
</dbReference>
<keyword evidence="3" id="KW-0732">Signal</keyword>
<accession>A0A9W7ZXP8</accession>
<name>A0A9W7ZXP8_9FUNG</name>
<evidence type="ECO:0000259" key="4">
    <source>
        <dbReference type="SMART" id="SM00822"/>
    </source>
</evidence>
<sequence>MAFVTNHLLLLLVQTFRLVLAKVLHLVDQLSFAVNHIVQLTLSQLPYGKPPCQITLPVANFHPGVLVTGTSTGIGHDLALSLAHAGYTVFAGVRRPEDGLDLRDTYERERRTNRRRNLTPNVRPGQILPVILDVANDLQMSDSVAAVQEALEQLDIPLIALVNNAGVSVSSPMELVTDDMLRQTFAVNYIGPVRLTQRLLPLLRRHHGRVINISSVTAWLPSPGFGVYSASKAALLATSNAWRMELAAFGVPVSVIEPGRVNTALWGKLAGQLEYHQSRLASLRPTPGSVSPRPRRRSLSATFPDRPHQSTDTPSGESSPASTSPLAAPTAGKRNNASSAAAATTKADNPLPASPRLQAAGELYEPMFRRLKTNGSDMYPSLIFSSDHCIEAVTHALTSSFPKASYRVGWDSRLASIAIALIGEPVVEFLYRLQGVV</sequence>
<dbReference type="PRINTS" id="PR00080">
    <property type="entry name" value="SDRFAMILY"/>
</dbReference>
<dbReference type="GO" id="GO:0016491">
    <property type="term" value="F:oxidoreductase activity"/>
    <property type="evidence" value="ECO:0007669"/>
    <property type="project" value="TreeGrafter"/>
</dbReference>
<dbReference type="Proteomes" id="UP001150569">
    <property type="component" value="Unassembled WGS sequence"/>
</dbReference>
<feature type="chain" id="PRO_5040731251" description="Ketoreductase domain-containing protein" evidence="3">
    <location>
        <begin position="22"/>
        <end position="437"/>
    </location>
</feature>
<organism evidence="5 6">
    <name type="scientific">Tieghemiomyces parasiticus</name>
    <dbReference type="NCBI Taxonomy" id="78921"/>
    <lineage>
        <taxon>Eukaryota</taxon>
        <taxon>Fungi</taxon>
        <taxon>Fungi incertae sedis</taxon>
        <taxon>Zoopagomycota</taxon>
        <taxon>Kickxellomycotina</taxon>
        <taxon>Dimargaritomycetes</taxon>
        <taxon>Dimargaritales</taxon>
        <taxon>Dimargaritaceae</taxon>
        <taxon>Tieghemiomyces</taxon>
    </lineage>
</organism>
<comment type="similarity">
    <text evidence="1">Belongs to the short-chain dehydrogenases/reductases (SDR) family.</text>
</comment>
<feature type="signal peptide" evidence="3">
    <location>
        <begin position="1"/>
        <end position="21"/>
    </location>
</feature>
<dbReference type="AlphaFoldDB" id="A0A9W7ZXP8"/>
<dbReference type="PANTHER" id="PTHR43313:SF1">
    <property type="entry name" value="3BETA-HYDROXYSTEROID DEHYDROGENASE DHS-16"/>
    <property type="match status" value="1"/>
</dbReference>
<dbReference type="SMART" id="SM00822">
    <property type="entry name" value="PKS_KR"/>
    <property type="match status" value="1"/>
</dbReference>
<dbReference type="InterPro" id="IPR057326">
    <property type="entry name" value="KR_dom"/>
</dbReference>
<dbReference type="PRINTS" id="PR00081">
    <property type="entry name" value="GDHRDH"/>
</dbReference>
<dbReference type="Gene3D" id="3.40.50.720">
    <property type="entry name" value="NAD(P)-binding Rossmann-like Domain"/>
    <property type="match status" value="1"/>
</dbReference>
<protein>
    <recommendedName>
        <fullName evidence="4">Ketoreductase domain-containing protein</fullName>
    </recommendedName>
</protein>
<evidence type="ECO:0000256" key="2">
    <source>
        <dbReference type="SAM" id="MobiDB-lite"/>
    </source>
</evidence>